<dbReference type="InterPro" id="IPR003406">
    <property type="entry name" value="Glyco_trans_14"/>
</dbReference>
<evidence type="ECO:0000313" key="13">
    <source>
        <dbReference type="RefSeq" id="XP_022342764.1"/>
    </source>
</evidence>
<evidence type="ECO:0000256" key="11">
    <source>
        <dbReference type="SAM" id="Phobius"/>
    </source>
</evidence>
<keyword evidence="3" id="KW-0328">Glycosyltransferase</keyword>
<proteinExistence type="inferred from homology"/>
<accession>A0A8B8ES30</accession>
<evidence type="ECO:0000313" key="12">
    <source>
        <dbReference type="Proteomes" id="UP000694844"/>
    </source>
</evidence>
<evidence type="ECO:0000256" key="4">
    <source>
        <dbReference type="ARBA" id="ARBA00022679"/>
    </source>
</evidence>
<protein>
    <submittedName>
        <fullName evidence="13">N-acetyllactosaminide beta-1,6-N-acetylglucosaminyl-transferase-like isoform X1</fullName>
    </submittedName>
</protein>
<name>A0A8B8ES30_CRAVI</name>
<dbReference type="Proteomes" id="UP000694844">
    <property type="component" value="Chromosome 1"/>
</dbReference>
<dbReference type="GO" id="GO:0016020">
    <property type="term" value="C:membrane"/>
    <property type="evidence" value="ECO:0007669"/>
    <property type="project" value="UniProtKB-SubCell"/>
</dbReference>
<evidence type="ECO:0000256" key="6">
    <source>
        <dbReference type="ARBA" id="ARBA00022968"/>
    </source>
</evidence>
<reference evidence="13" key="2">
    <citation type="submission" date="2025-08" db="UniProtKB">
        <authorList>
            <consortium name="RefSeq"/>
        </authorList>
    </citation>
    <scope>IDENTIFICATION</scope>
    <source>
        <tissue evidence="13">Whole sample</tissue>
    </source>
</reference>
<gene>
    <name evidence="13" type="primary">LOC111136299</name>
</gene>
<evidence type="ECO:0000256" key="9">
    <source>
        <dbReference type="ARBA" id="ARBA00023180"/>
    </source>
</evidence>
<evidence type="ECO:0000256" key="1">
    <source>
        <dbReference type="ARBA" id="ARBA00004606"/>
    </source>
</evidence>
<dbReference type="OrthoDB" id="2019572at2759"/>
<keyword evidence="12" id="KW-1185">Reference proteome</keyword>
<comment type="pathway">
    <text evidence="2">Protein modification; protein glycosylation.</text>
</comment>
<dbReference type="PANTHER" id="PTHR19297:SF191">
    <property type="entry name" value="PROTEIN XYLOSYLTRANSFERASE"/>
    <property type="match status" value="1"/>
</dbReference>
<dbReference type="GO" id="GO:0008375">
    <property type="term" value="F:acetylglucosaminyltransferase activity"/>
    <property type="evidence" value="ECO:0007669"/>
    <property type="project" value="TreeGrafter"/>
</dbReference>
<evidence type="ECO:0000256" key="7">
    <source>
        <dbReference type="ARBA" id="ARBA00022989"/>
    </source>
</evidence>
<feature type="transmembrane region" description="Helical" evidence="11">
    <location>
        <begin position="21"/>
        <end position="38"/>
    </location>
</feature>
<evidence type="ECO:0000256" key="5">
    <source>
        <dbReference type="ARBA" id="ARBA00022692"/>
    </source>
</evidence>
<evidence type="ECO:0000256" key="2">
    <source>
        <dbReference type="ARBA" id="ARBA00004922"/>
    </source>
</evidence>
<organism evidence="12 13">
    <name type="scientific">Crassostrea virginica</name>
    <name type="common">Eastern oyster</name>
    <dbReference type="NCBI Taxonomy" id="6565"/>
    <lineage>
        <taxon>Eukaryota</taxon>
        <taxon>Metazoa</taxon>
        <taxon>Spiralia</taxon>
        <taxon>Lophotrochozoa</taxon>
        <taxon>Mollusca</taxon>
        <taxon>Bivalvia</taxon>
        <taxon>Autobranchia</taxon>
        <taxon>Pteriomorphia</taxon>
        <taxon>Ostreida</taxon>
        <taxon>Ostreoidea</taxon>
        <taxon>Ostreidae</taxon>
        <taxon>Crassostrea</taxon>
    </lineage>
</organism>
<keyword evidence="9" id="KW-0325">Glycoprotein</keyword>
<keyword evidence="7 11" id="KW-1133">Transmembrane helix</keyword>
<keyword evidence="8 11" id="KW-0472">Membrane</keyword>
<comment type="similarity">
    <text evidence="10">Belongs to the glycosyltransferase 14 family.</text>
</comment>
<comment type="subcellular location">
    <subcellularLocation>
        <location evidence="1">Membrane</location>
        <topology evidence="1">Single-pass type II membrane protein</topology>
    </subcellularLocation>
</comment>
<keyword evidence="6" id="KW-0735">Signal-anchor</keyword>
<reference evidence="12" key="1">
    <citation type="submission" date="2024-06" db="UniProtKB">
        <authorList>
            <consortium name="RefSeq"/>
        </authorList>
    </citation>
    <scope>NUCLEOTIDE SEQUENCE [LARGE SCALE GENOMIC DNA]</scope>
</reference>
<dbReference type="KEGG" id="cvn:111136299"/>
<keyword evidence="4" id="KW-0808">Transferase</keyword>
<evidence type="ECO:0000256" key="8">
    <source>
        <dbReference type="ARBA" id="ARBA00023136"/>
    </source>
</evidence>
<dbReference type="AlphaFoldDB" id="A0A8B8ES30"/>
<keyword evidence="5 11" id="KW-0812">Transmembrane</keyword>
<dbReference type="PANTHER" id="PTHR19297">
    <property type="entry name" value="GLYCOSYLTRANSFERASE 14 FAMILY MEMBER"/>
    <property type="match status" value="1"/>
</dbReference>
<evidence type="ECO:0000256" key="3">
    <source>
        <dbReference type="ARBA" id="ARBA00022676"/>
    </source>
</evidence>
<evidence type="ECO:0000256" key="10">
    <source>
        <dbReference type="ARBA" id="ARBA00038150"/>
    </source>
</evidence>
<sequence length="453" mass="52374">MKRSYKEISGAAGFKMFRRKFKNILITAFMIVIVTSTIKTNIDNICKTNGIVKQNLYTQTVLISKSVIERLVHEVDCRRIIEGDELEIAYAQEVLRTGDNNCSSNDDIRNNAQNCERFLKMFNYNRFTISKEEIDFPIAFSLLVHKDAVQMEMLLKAIYRPHNVYCTHIDRKSNSSLHDAMTAITKCLPNVFIASKLEDIIYASYSRLQADINCMHDLLNYTDVKWKYLINLPAQEYPLKTNLEMVKILKLFNGTNSIESVYDTATHYRVNETYKVNPKTLKMESTKQRKPPPPHNMTVGKGSAYGAFSRRFVEFALNDKRAQDLLKWTEDTYSPDETFWATLAINKHLGTPGIQYNALGFPDRKLWITTSTTWQSPGPGVNCHGRYVRDICVFGLGDLHKLVSEKEFFANKFYHDYQPYALKCMEEWIFNKSATGNNLPTDLFYYRRALNST</sequence>
<dbReference type="RefSeq" id="XP_022342764.1">
    <property type="nucleotide sequence ID" value="XM_022487056.1"/>
</dbReference>
<dbReference type="GeneID" id="111136299"/>
<dbReference type="Pfam" id="PF02485">
    <property type="entry name" value="Branch"/>
    <property type="match status" value="1"/>
</dbReference>